<evidence type="ECO:0008006" key="3">
    <source>
        <dbReference type="Google" id="ProtNLM"/>
    </source>
</evidence>
<gene>
    <name evidence="1" type="ORF">DZC73_28650</name>
</gene>
<proteinExistence type="predicted"/>
<protein>
    <recommendedName>
        <fullName evidence="3">Zinc ribbon domain-containing protein</fullName>
    </recommendedName>
</protein>
<dbReference type="Proteomes" id="UP000267464">
    <property type="component" value="Unassembled WGS sequence"/>
</dbReference>
<dbReference type="EMBL" id="QUSW01000012">
    <property type="protein sequence ID" value="RQP21215.1"/>
    <property type="molecule type" value="Genomic_DNA"/>
</dbReference>
<comment type="caution">
    <text evidence="1">The sequence shown here is derived from an EMBL/GenBank/DDBJ whole genome shotgun (WGS) entry which is preliminary data.</text>
</comment>
<dbReference type="RefSeq" id="WP_124543839.1">
    <property type="nucleotide sequence ID" value="NZ_QUSW01000012.1"/>
</dbReference>
<evidence type="ECO:0000313" key="1">
    <source>
        <dbReference type="EMBL" id="RQP21215.1"/>
    </source>
</evidence>
<dbReference type="OrthoDB" id="7065824at2"/>
<organism evidence="1 2">
    <name type="scientific">Piscinibacter terrae</name>
    <dbReference type="NCBI Taxonomy" id="2496871"/>
    <lineage>
        <taxon>Bacteria</taxon>
        <taxon>Pseudomonadati</taxon>
        <taxon>Pseudomonadota</taxon>
        <taxon>Betaproteobacteria</taxon>
        <taxon>Burkholderiales</taxon>
        <taxon>Sphaerotilaceae</taxon>
        <taxon>Piscinibacter</taxon>
    </lineage>
</organism>
<dbReference type="AlphaFoldDB" id="A0A3N7JQ86"/>
<sequence>MTTTHSCKSCGMSISSGLLCQYCVTPDGSLQPFDERFERMVQWSMSREPSLARDEAERKTRAYMRTMPAWKDHPQLADQPA</sequence>
<reference evidence="1 2" key="1">
    <citation type="submission" date="2018-08" db="EMBL/GenBank/DDBJ databases">
        <authorList>
            <person name="Khan S.A."/>
            <person name="Jeon C.O."/>
            <person name="Chun B.H."/>
            <person name="Jeong S.E."/>
        </authorList>
    </citation>
    <scope>NUCLEOTIDE SEQUENCE [LARGE SCALE GENOMIC DNA]</scope>
    <source>
        <strain evidence="1 2">S-16</strain>
    </source>
</reference>
<evidence type="ECO:0000313" key="2">
    <source>
        <dbReference type="Proteomes" id="UP000267464"/>
    </source>
</evidence>
<keyword evidence="2" id="KW-1185">Reference proteome</keyword>
<accession>A0A3N7JQ86</accession>
<reference evidence="1 2" key="2">
    <citation type="submission" date="2018-12" db="EMBL/GenBank/DDBJ databases">
        <title>Rhizobacter gummiphilus sp. nov., a rubber-degrading bacterium isolated from the soil of a botanical garden in Japan.</title>
        <authorList>
            <person name="Shunsuke S.S."/>
        </authorList>
    </citation>
    <scope>NUCLEOTIDE SEQUENCE [LARGE SCALE GENOMIC DNA]</scope>
    <source>
        <strain evidence="1 2">S-16</strain>
    </source>
</reference>
<name>A0A3N7JQ86_9BURK</name>